<comment type="caution">
    <text evidence="1">The sequence shown here is derived from an EMBL/GenBank/DDBJ whole genome shotgun (WGS) entry which is preliminary data.</text>
</comment>
<reference evidence="1" key="1">
    <citation type="journal article" date="2015" name="Nature">
        <title>Complex archaea that bridge the gap between prokaryotes and eukaryotes.</title>
        <authorList>
            <person name="Spang A."/>
            <person name="Saw J.H."/>
            <person name="Jorgensen S.L."/>
            <person name="Zaremba-Niedzwiedzka K."/>
            <person name="Martijn J."/>
            <person name="Lind A.E."/>
            <person name="van Eijk R."/>
            <person name="Schleper C."/>
            <person name="Guy L."/>
            <person name="Ettema T.J."/>
        </authorList>
    </citation>
    <scope>NUCLEOTIDE SEQUENCE</scope>
</reference>
<proteinExistence type="predicted"/>
<gene>
    <name evidence="1" type="ORF">LCGC14_0801000</name>
</gene>
<evidence type="ECO:0000313" key="1">
    <source>
        <dbReference type="EMBL" id="KKN33694.1"/>
    </source>
</evidence>
<sequence length="58" mass="6069">RLSGADGSPALLLLLLVLLPLRDHVRPLVVLLAALFLLQGRLDFGVADPGRAVCCHGG</sequence>
<protein>
    <submittedName>
        <fullName evidence="1">Uncharacterized protein</fullName>
    </submittedName>
</protein>
<organism evidence="1">
    <name type="scientific">marine sediment metagenome</name>
    <dbReference type="NCBI Taxonomy" id="412755"/>
    <lineage>
        <taxon>unclassified sequences</taxon>
        <taxon>metagenomes</taxon>
        <taxon>ecological metagenomes</taxon>
    </lineage>
</organism>
<feature type="non-terminal residue" evidence="1">
    <location>
        <position position="1"/>
    </location>
</feature>
<name>A0A0F9PU69_9ZZZZ</name>
<dbReference type="AlphaFoldDB" id="A0A0F9PU69"/>
<accession>A0A0F9PU69</accession>
<dbReference type="EMBL" id="LAZR01002157">
    <property type="protein sequence ID" value="KKN33694.1"/>
    <property type="molecule type" value="Genomic_DNA"/>
</dbReference>